<organism evidence="2 3">
    <name type="scientific">Pythium oligandrum</name>
    <name type="common">Mycoparasitic fungus</name>
    <dbReference type="NCBI Taxonomy" id="41045"/>
    <lineage>
        <taxon>Eukaryota</taxon>
        <taxon>Sar</taxon>
        <taxon>Stramenopiles</taxon>
        <taxon>Oomycota</taxon>
        <taxon>Peronosporomycetes</taxon>
        <taxon>Pythiales</taxon>
        <taxon>Pythiaceae</taxon>
        <taxon>Pythium</taxon>
    </lineage>
</organism>
<feature type="repeat" description="ANK" evidence="1">
    <location>
        <begin position="18"/>
        <end position="50"/>
    </location>
</feature>
<accession>A0A8K1CTV6</accession>
<dbReference type="InterPro" id="IPR002110">
    <property type="entry name" value="Ankyrin_rpt"/>
</dbReference>
<protein>
    <submittedName>
        <fullName evidence="2">Uncharacterized protein</fullName>
    </submittedName>
</protein>
<evidence type="ECO:0000256" key="1">
    <source>
        <dbReference type="PROSITE-ProRule" id="PRU00023"/>
    </source>
</evidence>
<dbReference type="OrthoDB" id="120806at2759"/>
<dbReference type="PROSITE" id="PS50297">
    <property type="entry name" value="ANK_REP_REGION"/>
    <property type="match status" value="1"/>
</dbReference>
<dbReference type="AlphaFoldDB" id="A0A8K1CTV6"/>
<name>A0A8K1CTV6_PYTOL</name>
<dbReference type="Pfam" id="PF12796">
    <property type="entry name" value="Ank_2"/>
    <property type="match status" value="1"/>
</dbReference>
<keyword evidence="1" id="KW-0040">ANK repeat</keyword>
<dbReference type="PANTHER" id="PTHR22677">
    <property type="entry name" value="ANKYRIN REPEAT DOMAIN-CONTAINING PROTEIN 60"/>
    <property type="match status" value="1"/>
</dbReference>
<evidence type="ECO:0000313" key="3">
    <source>
        <dbReference type="Proteomes" id="UP000794436"/>
    </source>
</evidence>
<dbReference type="Proteomes" id="UP000794436">
    <property type="component" value="Unassembled WGS sequence"/>
</dbReference>
<dbReference type="EMBL" id="SPLM01000001">
    <property type="protein sequence ID" value="TMW69771.1"/>
    <property type="molecule type" value="Genomic_DNA"/>
</dbReference>
<dbReference type="InterPro" id="IPR039323">
    <property type="entry name" value="ANKRD_45/46/60"/>
</dbReference>
<dbReference type="PROSITE" id="PS50088">
    <property type="entry name" value="ANK_REPEAT"/>
    <property type="match status" value="1"/>
</dbReference>
<dbReference type="Gene3D" id="1.25.40.20">
    <property type="entry name" value="Ankyrin repeat-containing domain"/>
    <property type="match status" value="1"/>
</dbReference>
<proteinExistence type="predicted"/>
<reference evidence="2" key="1">
    <citation type="submission" date="2019-03" db="EMBL/GenBank/DDBJ databases">
        <title>Long read genome sequence of the mycoparasitic Pythium oligandrum ATCC 38472 isolated from sugarbeet rhizosphere.</title>
        <authorList>
            <person name="Gaulin E."/>
        </authorList>
    </citation>
    <scope>NUCLEOTIDE SEQUENCE</scope>
    <source>
        <strain evidence="2">ATCC 38472_TT</strain>
    </source>
</reference>
<sequence>MVKNLVSNGADVTTKTPDGETALHIAAARHGHTLISLLIKHGADVHVRDHAGYTPLTRCLRREVRYSSLEGTYFTAFELIKHGARSPDSFEIIHKHMEHEIITVGYLVEWWINELEEGKPLTRVPFNVLREGKANTETYLKELSAAKTK</sequence>
<gene>
    <name evidence="2" type="ORF">Poli38472_001927</name>
</gene>
<dbReference type="PANTHER" id="PTHR22677:SF4">
    <property type="entry name" value="USHER SYNDROME TYPE-1G PROTEIN-LIKE PROTEIN"/>
    <property type="match status" value="1"/>
</dbReference>
<evidence type="ECO:0000313" key="2">
    <source>
        <dbReference type="EMBL" id="TMW69771.1"/>
    </source>
</evidence>
<comment type="caution">
    <text evidence="2">The sequence shown here is derived from an EMBL/GenBank/DDBJ whole genome shotgun (WGS) entry which is preliminary data.</text>
</comment>
<dbReference type="SMART" id="SM00248">
    <property type="entry name" value="ANK"/>
    <property type="match status" value="2"/>
</dbReference>
<dbReference type="InterPro" id="IPR036770">
    <property type="entry name" value="Ankyrin_rpt-contain_sf"/>
</dbReference>
<dbReference type="SUPFAM" id="SSF48403">
    <property type="entry name" value="Ankyrin repeat"/>
    <property type="match status" value="1"/>
</dbReference>
<keyword evidence="3" id="KW-1185">Reference proteome</keyword>